<reference evidence="2 3" key="1">
    <citation type="journal article" date="2014" name="PLoS Genet.">
        <title>Phylogenetically driven sequencing of extremely halophilic archaea reveals strategies for static and dynamic osmo-response.</title>
        <authorList>
            <person name="Becker E.A."/>
            <person name="Seitzer P.M."/>
            <person name="Tritt A."/>
            <person name="Larsen D."/>
            <person name="Krusor M."/>
            <person name="Yao A.I."/>
            <person name="Wu D."/>
            <person name="Madern D."/>
            <person name="Eisen J.A."/>
            <person name="Darling A.E."/>
            <person name="Facciotti M.T."/>
        </authorList>
    </citation>
    <scope>NUCLEOTIDE SEQUENCE [LARGE SCALE GENOMIC DNA]</scope>
    <source>
        <strain evidence="2 3">DSM 12281</strain>
    </source>
</reference>
<evidence type="ECO:0000313" key="2">
    <source>
        <dbReference type="EMBL" id="ELY87257.1"/>
    </source>
</evidence>
<accession>L9ZNX0</accession>
<dbReference type="STRING" id="1230458.C484_17891"/>
<feature type="region of interest" description="Disordered" evidence="1">
    <location>
        <begin position="1"/>
        <end position="81"/>
    </location>
</feature>
<keyword evidence="3" id="KW-1185">Reference proteome</keyword>
<sequence>MTDDTDSEHGADSTDTGTDADTAQGSATTDTADEPTNSSLPRCPRCDSPIAQTTMIGPGEAIAGPCGCRVAPPVPDRSDSD</sequence>
<feature type="compositionally biased region" description="Low complexity" evidence="1">
    <location>
        <begin position="13"/>
        <end position="30"/>
    </location>
</feature>
<dbReference type="AlphaFoldDB" id="L9ZNX0"/>
<dbReference type="OrthoDB" id="193769at2157"/>
<protein>
    <recommendedName>
        <fullName evidence="4">Small CPxCG-related zinc finger protein</fullName>
    </recommendedName>
</protein>
<gene>
    <name evidence="2" type="ORF">C484_17891</name>
</gene>
<organism evidence="2 3">
    <name type="scientific">Natrialba taiwanensis DSM 12281</name>
    <dbReference type="NCBI Taxonomy" id="1230458"/>
    <lineage>
        <taxon>Archaea</taxon>
        <taxon>Methanobacteriati</taxon>
        <taxon>Methanobacteriota</taxon>
        <taxon>Stenosarchaea group</taxon>
        <taxon>Halobacteria</taxon>
        <taxon>Halobacteriales</taxon>
        <taxon>Natrialbaceae</taxon>
        <taxon>Natrialba</taxon>
    </lineage>
</organism>
<dbReference type="PATRIC" id="fig|1230458.4.peg.3623"/>
<proteinExistence type="predicted"/>
<dbReference type="EMBL" id="AOIL01000055">
    <property type="protein sequence ID" value="ELY87257.1"/>
    <property type="molecule type" value="Genomic_DNA"/>
</dbReference>
<evidence type="ECO:0000256" key="1">
    <source>
        <dbReference type="SAM" id="MobiDB-lite"/>
    </source>
</evidence>
<dbReference type="Proteomes" id="UP000011648">
    <property type="component" value="Unassembled WGS sequence"/>
</dbReference>
<evidence type="ECO:0008006" key="4">
    <source>
        <dbReference type="Google" id="ProtNLM"/>
    </source>
</evidence>
<name>L9ZNX0_9EURY</name>
<dbReference type="RefSeq" id="WP_006827205.1">
    <property type="nucleotide sequence ID" value="NZ_AOIL01000055.1"/>
</dbReference>
<evidence type="ECO:0000313" key="3">
    <source>
        <dbReference type="Proteomes" id="UP000011648"/>
    </source>
</evidence>
<comment type="caution">
    <text evidence="2">The sequence shown here is derived from an EMBL/GenBank/DDBJ whole genome shotgun (WGS) entry which is preliminary data.</text>
</comment>